<dbReference type="eggNOG" id="KOG4032">
    <property type="taxonomic scope" value="Eukaryota"/>
</dbReference>
<dbReference type="GeneID" id="20078690"/>
<dbReference type="VEuPathDB" id="FungiDB:H310_01640"/>
<dbReference type="AlphaFoldDB" id="A0A024URZ3"/>
<evidence type="ECO:0000256" key="2">
    <source>
        <dbReference type="ARBA" id="ARBA00022552"/>
    </source>
</evidence>
<dbReference type="RefSeq" id="XP_008863041.1">
    <property type="nucleotide sequence ID" value="XM_008864819.1"/>
</dbReference>
<proteinExistence type="inferred from homology"/>
<name>A0A024URZ3_9STRA</name>
<dbReference type="GO" id="GO:0006364">
    <property type="term" value="P:rRNA processing"/>
    <property type="evidence" value="ECO:0007669"/>
    <property type="project" value="UniProtKB-KW"/>
</dbReference>
<organism evidence="4">
    <name type="scientific">Aphanomyces invadans</name>
    <dbReference type="NCBI Taxonomy" id="157072"/>
    <lineage>
        <taxon>Eukaryota</taxon>
        <taxon>Sar</taxon>
        <taxon>Stramenopiles</taxon>
        <taxon>Oomycota</taxon>
        <taxon>Saprolegniomycetes</taxon>
        <taxon>Saprolegniales</taxon>
        <taxon>Verrucalvaceae</taxon>
        <taxon>Aphanomyces</taxon>
    </lineage>
</organism>
<evidence type="ECO:0000313" key="4">
    <source>
        <dbReference type="EMBL" id="ETW09236.1"/>
    </source>
</evidence>
<dbReference type="Pfam" id="PF10273">
    <property type="entry name" value="WGG"/>
    <property type="match status" value="1"/>
</dbReference>
<sequence length="205" mass="23573">MAIPILPMSNILNTVVAAHTKTPGNQWEYFEFSVKLTLARWTALRMAMEGEWGGGDMRRKYEILLEDVLNWFKYQKSVDFDDLAAGIEEYIESEFALVCEDGSVDEISKLLITLAHECKQGDFSRVRVLEEQFQTTSFAIDLKKAKLREEAALLRQAHQLDENQDMDTTDEPLVDEDGFQTVRRSTRKKVQPKFFDPQVEFPGAN</sequence>
<gene>
    <name evidence="4" type="ORF">H310_01640</name>
</gene>
<evidence type="ECO:0000256" key="3">
    <source>
        <dbReference type="SAM" id="MobiDB-lite"/>
    </source>
</evidence>
<accession>A0A024URZ3</accession>
<feature type="compositionally biased region" description="Acidic residues" evidence="3">
    <location>
        <begin position="162"/>
        <end position="178"/>
    </location>
</feature>
<dbReference type="EMBL" id="KI913953">
    <property type="protein sequence ID" value="ETW09236.1"/>
    <property type="molecule type" value="Genomic_DNA"/>
</dbReference>
<evidence type="ECO:0008006" key="5">
    <source>
        <dbReference type="Google" id="ProtNLM"/>
    </source>
</evidence>
<keyword evidence="2" id="KW-0698">rRNA processing</keyword>
<comment type="similarity">
    <text evidence="1">Belongs to the TSR2 family.</text>
</comment>
<dbReference type="OrthoDB" id="263560at2759"/>
<dbReference type="STRING" id="157072.A0A024URZ3"/>
<reference evidence="4" key="1">
    <citation type="submission" date="2013-12" db="EMBL/GenBank/DDBJ databases">
        <title>The Genome Sequence of Aphanomyces invadans NJM9701.</title>
        <authorList>
            <consortium name="The Broad Institute Genomics Platform"/>
            <person name="Russ C."/>
            <person name="Tyler B."/>
            <person name="van West P."/>
            <person name="Dieguez-Uribeondo J."/>
            <person name="Young S.K."/>
            <person name="Zeng Q."/>
            <person name="Gargeya S."/>
            <person name="Fitzgerald M."/>
            <person name="Abouelleil A."/>
            <person name="Alvarado L."/>
            <person name="Chapman S.B."/>
            <person name="Gainer-Dewar J."/>
            <person name="Goldberg J."/>
            <person name="Griggs A."/>
            <person name="Gujja S."/>
            <person name="Hansen M."/>
            <person name="Howarth C."/>
            <person name="Imamovic A."/>
            <person name="Ireland A."/>
            <person name="Larimer J."/>
            <person name="McCowan C."/>
            <person name="Murphy C."/>
            <person name="Pearson M."/>
            <person name="Poon T.W."/>
            <person name="Priest M."/>
            <person name="Roberts A."/>
            <person name="Saif S."/>
            <person name="Shea T."/>
            <person name="Sykes S."/>
            <person name="Wortman J."/>
            <person name="Nusbaum C."/>
            <person name="Birren B."/>
        </authorList>
    </citation>
    <scope>NUCLEOTIDE SEQUENCE [LARGE SCALE GENOMIC DNA]</scope>
    <source>
        <strain evidence="4">NJM9701</strain>
    </source>
</reference>
<protein>
    <recommendedName>
        <fullName evidence="5">Pre-rRNA-processing protein TSR2</fullName>
    </recommendedName>
</protein>
<dbReference type="PANTHER" id="PTHR21250">
    <property type="entry name" value="PRE-RRNA-PROCESSING PROTEIN TSR2 HOMOLOG"/>
    <property type="match status" value="1"/>
</dbReference>
<dbReference type="InterPro" id="IPR019398">
    <property type="entry name" value="Pre-rRNA_process_TSR2"/>
</dbReference>
<feature type="region of interest" description="Disordered" evidence="3">
    <location>
        <begin position="158"/>
        <end position="190"/>
    </location>
</feature>
<evidence type="ECO:0000256" key="1">
    <source>
        <dbReference type="ARBA" id="ARBA00006524"/>
    </source>
</evidence>